<dbReference type="GO" id="GO:0030686">
    <property type="term" value="C:90S preribosome"/>
    <property type="evidence" value="ECO:0007669"/>
    <property type="project" value="TreeGrafter"/>
</dbReference>
<dbReference type="Gene3D" id="3.40.50.300">
    <property type="entry name" value="P-loop containing nucleotide triphosphate hydrolases"/>
    <property type="match status" value="1"/>
</dbReference>
<accession>A0AAV8U4X9</accession>
<protein>
    <recommendedName>
        <fullName evidence="4">Protein CMSS1</fullName>
    </recommendedName>
</protein>
<organism evidence="2 3">
    <name type="scientific">Erythroxylum novogranatense</name>
    <dbReference type="NCBI Taxonomy" id="1862640"/>
    <lineage>
        <taxon>Eukaryota</taxon>
        <taxon>Viridiplantae</taxon>
        <taxon>Streptophyta</taxon>
        <taxon>Embryophyta</taxon>
        <taxon>Tracheophyta</taxon>
        <taxon>Spermatophyta</taxon>
        <taxon>Magnoliopsida</taxon>
        <taxon>eudicotyledons</taxon>
        <taxon>Gunneridae</taxon>
        <taxon>Pentapetalae</taxon>
        <taxon>rosids</taxon>
        <taxon>fabids</taxon>
        <taxon>Malpighiales</taxon>
        <taxon>Erythroxylaceae</taxon>
        <taxon>Erythroxylum</taxon>
    </lineage>
</organism>
<dbReference type="GO" id="GO:0005634">
    <property type="term" value="C:nucleus"/>
    <property type="evidence" value="ECO:0007669"/>
    <property type="project" value="TreeGrafter"/>
</dbReference>
<dbReference type="Proteomes" id="UP001159364">
    <property type="component" value="Linkage Group LG01"/>
</dbReference>
<proteinExistence type="predicted"/>
<dbReference type="Pfam" id="PF14617">
    <property type="entry name" value="CMS1"/>
    <property type="match status" value="1"/>
</dbReference>
<name>A0AAV8U4X9_9ROSI</name>
<dbReference type="AlphaFoldDB" id="A0AAV8U4X9"/>
<dbReference type="PANTHER" id="PTHR24030:SF0">
    <property type="entry name" value="PROTEIN CMSS1"/>
    <property type="match status" value="1"/>
</dbReference>
<evidence type="ECO:0000256" key="1">
    <source>
        <dbReference type="SAM" id="MobiDB-lite"/>
    </source>
</evidence>
<feature type="region of interest" description="Disordered" evidence="1">
    <location>
        <begin position="27"/>
        <end position="51"/>
    </location>
</feature>
<reference evidence="2 3" key="1">
    <citation type="submission" date="2021-09" db="EMBL/GenBank/DDBJ databases">
        <title>Genomic insights and catalytic innovation underlie evolution of tropane alkaloids biosynthesis.</title>
        <authorList>
            <person name="Wang Y.-J."/>
            <person name="Tian T."/>
            <person name="Huang J.-P."/>
            <person name="Huang S.-X."/>
        </authorList>
    </citation>
    <scope>NUCLEOTIDE SEQUENCE [LARGE SCALE GENOMIC DNA]</scope>
    <source>
        <strain evidence="2">KIB-2018</strain>
        <tissue evidence="2">Leaf</tissue>
    </source>
</reference>
<dbReference type="InterPro" id="IPR027417">
    <property type="entry name" value="P-loop_NTPase"/>
</dbReference>
<evidence type="ECO:0000313" key="2">
    <source>
        <dbReference type="EMBL" id="KAJ8774372.1"/>
    </source>
</evidence>
<gene>
    <name evidence="2" type="ORF">K2173_011621</name>
</gene>
<evidence type="ECO:0008006" key="4">
    <source>
        <dbReference type="Google" id="ProtNLM"/>
    </source>
</evidence>
<keyword evidence="3" id="KW-1185">Reference proteome</keyword>
<sequence>MGSGKAEKKKKTIRATLTDTKLSSNSKLISKTKKKRKDNDKTISDISENQNNPVKNEVVPVTSASQQLCFFLNAFESANGVSLSSLERESITDKCFVELSQNFDKDVKSLGKHIKAAYGPSWKEDLYEGQIVEGKIDPGNPAVLVLSSSALRAIELLRGLHSLTRECNAVKLFSKHMKVEEQIALLKQRVNFGSGTPSRVKKLIDIEALGLSHLRMIVLDMHPDVKGYTLMTLPQVRDEFWDLYNNYFHQRLLQGDLRICLFGPLPDGKQFKGKKKRSPG</sequence>
<dbReference type="PANTHER" id="PTHR24030">
    <property type="entry name" value="PROTEIN CMSS1"/>
    <property type="match status" value="1"/>
</dbReference>
<dbReference type="EMBL" id="JAIWQS010000001">
    <property type="protein sequence ID" value="KAJ8774372.1"/>
    <property type="molecule type" value="Genomic_DNA"/>
</dbReference>
<dbReference type="InterPro" id="IPR032704">
    <property type="entry name" value="Cms1"/>
</dbReference>
<comment type="caution">
    <text evidence="2">The sequence shown here is derived from an EMBL/GenBank/DDBJ whole genome shotgun (WGS) entry which is preliminary data.</text>
</comment>
<evidence type="ECO:0000313" key="3">
    <source>
        <dbReference type="Proteomes" id="UP001159364"/>
    </source>
</evidence>